<organism evidence="2 3">
    <name type="scientific">Alloiococcus otitis ATCC 51267</name>
    <dbReference type="NCBI Taxonomy" id="883081"/>
    <lineage>
        <taxon>Bacteria</taxon>
        <taxon>Bacillati</taxon>
        <taxon>Bacillota</taxon>
        <taxon>Bacilli</taxon>
        <taxon>Lactobacillales</taxon>
        <taxon>Carnobacteriaceae</taxon>
        <taxon>Alloiococcus</taxon>
    </lineage>
</organism>
<dbReference type="NCBIfam" id="TIGR01641">
    <property type="entry name" value="phageSPP1_gp7"/>
    <property type="match status" value="1"/>
</dbReference>
<dbReference type="eggNOG" id="COG2369">
    <property type="taxonomic scope" value="Bacteria"/>
</dbReference>
<sequence length="296" mass="34707">MASSYWRRRIKAEMKVRQQQDEDIGKVMQRLHDYYMEQIRKEIESFVVRYGLREQIEPSEVRKLVEEFDVQFFADKARRYVEEKNFSDRANRELALYNLKMKMSRGELLMRNIDLELVALADDEHKLTDKYLNEAFVQEQELQAGIMRDFVPDPEDIGYMARAIINTPYLGATWSERIWDRQDKLRKIVAELTQTAVIRGRNAVELIPLIREQMDVSAYAAKRLAVTEVARIQTAVQKENYRANDFREYEYIAEPTACDICAELDGKIFKVANMQPGENSAPMHPHCHCSTAPVER</sequence>
<reference evidence="2 3" key="1">
    <citation type="submission" date="2012-09" db="EMBL/GenBank/DDBJ databases">
        <title>The Genome Sequence of Alloiococcus otitis ATCC 51267.</title>
        <authorList>
            <consortium name="The Broad Institute Genome Sequencing Platform"/>
            <person name="Earl A."/>
            <person name="Ward D."/>
            <person name="Feldgarden M."/>
            <person name="Gevers D."/>
            <person name="Huys G."/>
            <person name="Walker B."/>
            <person name="Young S.K."/>
            <person name="Zeng Q."/>
            <person name="Gargeya S."/>
            <person name="Fitzgerald M."/>
            <person name="Haas B."/>
            <person name="Abouelleil A."/>
            <person name="Alvarado L."/>
            <person name="Arachchi H.M."/>
            <person name="Berlin A.M."/>
            <person name="Chapman S.B."/>
            <person name="Goldberg J."/>
            <person name="Griggs A."/>
            <person name="Gujja S."/>
            <person name="Hansen M."/>
            <person name="Howarth C."/>
            <person name="Imamovic A."/>
            <person name="Larimer J."/>
            <person name="McCowen C."/>
            <person name="Montmayeur A."/>
            <person name="Murphy C."/>
            <person name="Neiman D."/>
            <person name="Pearson M."/>
            <person name="Priest M."/>
            <person name="Roberts A."/>
            <person name="Saif S."/>
            <person name="Shea T."/>
            <person name="Sisk P."/>
            <person name="Sykes S."/>
            <person name="Wortman J."/>
            <person name="Nusbaum C."/>
            <person name="Birren B."/>
        </authorList>
    </citation>
    <scope>NUCLEOTIDE SEQUENCE [LARGE SCALE GENOMIC DNA]</scope>
    <source>
        <strain evidence="2 3">ATCC 51267</strain>
    </source>
</reference>
<dbReference type="Proteomes" id="UP000009875">
    <property type="component" value="Unassembled WGS sequence"/>
</dbReference>
<evidence type="ECO:0000259" key="1">
    <source>
        <dbReference type="Pfam" id="PF04233"/>
    </source>
</evidence>
<feature type="domain" description="Phage head morphogenesis" evidence="1">
    <location>
        <begin position="189"/>
        <end position="291"/>
    </location>
</feature>
<accession>K9E866</accession>
<evidence type="ECO:0000313" key="2">
    <source>
        <dbReference type="EMBL" id="EKU92853.1"/>
    </source>
</evidence>
<dbReference type="AlphaFoldDB" id="K9E866"/>
<proteinExistence type="predicted"/>
<evidence type="ECO:0000313" key="3">
    <source>
        <dbReference type="Proteomes" id="UP000009875"/>
    </source>
</evidence>
<dbReference type="Pfam" id="PF04233">
    <property type="entry name" value="Phage_Mu_F"/>
    <property type="match status" value="1"/>
</dbReference>
<dbReference type="STRING" id="883081.HMPREF9698_01606"/>
<comment type="caution">
    <text evidence="2">The sequence shown here is derived from an EMBL/GenBank/DDBJ whole genome shotgun (WGS) entry which is preliminary data.</text>
</comment>
<keyword evidence="3" id="KW-1185">Reference proteome</keyword>
<dbReference type="InterPro" id="IPR006528">
    <property type="entry name" value="Phage_head_morphogenesis_dom"/>
</dbReference>
<dbReference type="RefSeq" id="WP_003779219.1">
    <property type="nucleotide sequence ID" value="NZ_JH992963.1"/>
</dbReference>
<protein>
    <recommendedName>
        <fullName evidence="1">Phage head morphogenesis domain-containing protein</fullName>
    </recommendedName>
</protein>
<dbReference type="EMBL" id="AGXA01000034">
    <property type="protein sequence ID" value="EKU92853.1"/>
    <property type="molecule type" value="Genomic_DNA"/>
</dbReference>
<gene>
    <name evidence="2" type="ORF">HMPREF9698_01606</name>
</gene>
<name>K9E866_9LACT</name>
<dbReference type="OrthoDB" id="9765386at2"/>
<dbReference type="HOGENOM" id="CLU_017434_3_0_9"/>